<feature type="compositionally biased region" description="Basic residues" evidence="4">
    <location>
        <begin position="85"/>
        <end position="94"/>
    </location>
</feature>
<feature type="compositionally biased region" description="Polar residues" evidence="4">
    <location>
        <begin position="31"/>
        <end position="58"/>
    </location>
</feature>
<feature type="compositionally biased region" description="Polar residues" evidence="4">
    <location>
        <begin position="122"/>
        <end position="134"/>
    </location>
</feature>
<dbReference type="EMBL" id="CAJVPZ010005596">
    <property type="protein sequence ID" value="CAG8563191.1"/>
    <property type="molecule type" value="Genomic_DNA"/>
</dbReference>
<dbReference type="SUPFAM" id="SSF47095">
    <property type="entry name" value="HMG-box"/>
    <property type="match status" value="1"/>
</dbReference>
<dbReference type="PROSITE" id="PS50118">
    <property type="entry name" value="HMG_BOX_2"/>
    <property type="match status" value="1"/>
</dbReference>
<feature type="region of interest" description="Disordered" evidence="4">
    <location>
        <begin position="1"/>
        <end position="62"/>
    </location>
</feature>
<dbReference type="OrthoDB" id="2431696at2759"/>
<dbReference type="Pfam" id="PF00505">
    <property type="entry name" value="HMG_box"/>
    <property type="match status" value="1"/>
</dbReference>
<comment type="caution">
    <text evidence="6">The sequence shown here is derived from an EMBL/GenBank/DDBJ whole genome shotgun (WGS) entry which is preliminary data.</text>
</comment>
<dbReference type="GO" id="GO:0005634">
    <property type="term" value="C:nucleus"/>
    <property type="evidence" value="ECO:0007669"/>
    <property type="project" value="UniProtKB-UniRule"/>
</dbReference>
<gene>
    <name evidence="6" type="ORF">RFULGI_LOCUS5149</name>
</gene>
<dbReference type="Proteomes" id="UP000789396">
    <property type="component" value="Unassembled WGS sequence"/>
</dbReference>
<keyword evidence="7" id="KW-1185">Reference proteome</keyword>
<evidence type="ECO:0000256" key="4">
    <source>
        <dbReference type="SAM" id="MobiDB-lite"/>
    </source>
</evidence>
<dbReference type="InterPro" id="IPR009071">
    <property type="entry name" value="HMG_box_dom"/>
</dbReference>
<dbReference type="InterPro" id="IPR051965">
    <property type="entry name" value="ChromReg_NeuronalGeneExpr"/>
</dbReference>
<keyword evidence="1 3" id="KW-0238">DNA-binding</keyword>
<keyword evidence="2 3" id="KW-0539">Nucleus</keyword>
<feature type="compositionally biased region" description="Low complexity" evidence="4">
    <location>
        <begin position="13"/>
        <end position="30"/>
    </location>
</feature>
<name>A0A9N9FUH2_9GLOM</name>
<feature type="region of interest" description="Disordered" evidence="4">
    <location>
        <begin position="385"/>
        <end position="436"/>
    </location>
</feature>
<protein>
    <submittedName>
        <fullName evidence="6">10071_t:CDS:1</fullName>
    </submittedName>
</protein>
<evidence type="ECO:0000259" key="5">
    <source>
        <dbReference type="PROSITE" id="PS50118"/>
    </source>
</evidence>
<feature type="compositionally biased region" description="Polar residues" evidence="4">
    <location>
        <begin position="385"/>
        <end position="395"/>
    </location>
</feature>
<feature type="region of interest" description="Disordered" evidence="4">
    <location>
        <begin position="77"/>
        <end position="170"/>
    </location>
</feature>
<feature type="compositionally biased region" description="Polar residues" evidence="4">
    <location>
        <begin position="1"/>
        <end position="10"/>
    </location>
</feature>
<dbReference type="InterPro" id="IPR036910">
    <property type="entry name" value="HMG_box_dom_sf"/>
</dbReference>
<evidence type="ECO:0000256" key="1">
    <source>
        <dbReference type="ARBA" id="ARBA00023125"/>
    </source>
</evidence>
<dbReference type="GO" id="GO:0010468">
    <property type="term" value="P:regulation of gene expression"/>
    <property type="evidence" value="ECO:0007669"/>
    <property type="project" value="TreeGrafter"/>
</dbReference>
<feature type="compositionally biased region" description="Low complexity" evidence="4">
    <location>
        <begin position="396"/>
        <end position="415"/>
    </location>
</feature>
<accession>A0A9N9FUH2</accession>
<feature type="compositionally biased region" description="Polar residues" evidence="4">
    <location>
        <begin position="422"/>
        <end position="436"/>
    </location>
</feature>
<feature type="compositionally biased region" description="Polar residues" evidence="4">
    <location>
        <begin position="96"/>
        <end position="108"/>
    </location>
</feature>
<evidence type="ECO:0000256" key="3">
    <source>
        <dbReference type="PROSITE-ProRule" id="PRU00267"/>
    </source>
</evidence>
<dbReference type="PANTHER" id="PTHR46040:SF3">
    <property type="entry name" value="HIGH MOBILITY GROUP PROTEIN 2"/>
    <property type="match status" value="1"/>
</dbReference>
<organism evidence="6 7">
    <name type="scientific">Racocetra fulgida</name>
    <dbReference type="NCBI Taxonomy" id="60492"/>
    <lineage>
        <taxon>Eukaryota</taxon>
        <taxon>Fungi</taxon>
        <taxon>Fungi incertae sedis</taxon>
        <taxon>Mucoromycota</taxon>
        <taxon>Glomeromycotina</taxon>
        <taxon>Glomeromycetes</taxon>
        <taxon>Diversisporales</taxon>
        <taxon>Gigasporaceae</taxon>
        <taxon>Racocetra</taxon>
    </lineage>
</organism>
<proteinExistence type="predicted"/>
<feature type="compositionally biased region" description="Polar residues" evidence="4">
    <location>
        <begin position="291"/>
        <end position="343"/>
    </location>
</feature>
<sequence>MSIAVSTIDTPLTPKTSNSISTPSSTPSTPVIDNTGSQDQGTEITSGKNVEQNVNKPSNIVGVKERTPLHEINFNSPIRKDCITRRPRKKHPVKKQNPSNNDQSNMNKISGIHPAAPIITDGSETSEPQTQMQISVKRKSKQLEDDDDEKESPKRKRSTRRNKNDKNLPKRPANAYFQFIALKRAEYTKKYPELSAQDVTVFLAKTWKSMSNAEKKDKLEKLNDEEQDAPYDIDPFPQYPDFQSMLNAPLSFGPFESISEASFDGDFHDQKVNDNPPVLVKYEPRSPTLLYVNNNSPSTPSQPQYFPSNPSTPSQPQYFPSNPNTPSQPQYFPSNSSTPSQPQCFPTMQQIQVPRQMRYSQQIPTNSNMISIPQTPNMLHAQISRQTQTPNMSHAQISQQMNNGSSSQSLNQQQQTEKQLRSRQQQMPYQTWQPTLMYSPDMSGQASQQMMMGQIMPQQMPQQIPQNMRQRLWQTIPNQTNNQFSSYIPTQQFAWQQQNRSMYNSLNNQQHMLSQIDTHMRPQIQTNPQMRWY</sequence>
<feature type="region of interest" description="Disordered" evidence="4">
    <location>
        <begin position="289"/>
        <end position="343"/>
    </location>
</feature>
<dbReference type="Gene3D" id="1.10.30.10">
    <property type="entry name" value="High mobility group box domain"/>
    <property type="match status" value="1"/>
</dbReference>
<dbReference type="PANTHER" id="PTHR46040">
    <property type="entry name" value="HIGH MOBILITY GROUP PROTEIN 2"/>
    <property type="match status" value="1"/>
</dbReference>
<feature type="DNA-binding region" description="HMG box" evidence="3">
    <location>
        <begin position="169"/>
        <end position="237"/>
    </location>
</feature>
<feature type="domain" description="HMG box" evidence="5">
    <location>
        <begin position="169"/>
        <end position="237"/>
    </location>
</feature>
<evidence type="ECO:0000313" key="6">
    <source>
        <dbReference type="EMBL" id="CAG8563191.1"/>
    </source>
</evidence>
<evidence type="ECO:0000256" key="2">
    <source>
        <dbReference type="ARBA" id="ARBA00023242"/>
    </source>
</evidence>
<dbReference type="AlphaFoldDB" id="A0A9N9FUH2"/>
<dbReference type="GO" id="GO:0003677">
    <property type="term" value="F:DNA binding"/>
    <property type="evidence" value="ECO:0007669"/>
    <property type="project" value="UniProtKB-UniRule"/>
</dbReference>
<evidence type="ECO:0000313" key="7">
    <source>
        <dbReference type="Proteomes" id="UP000789396"/>
    </source>
</evidence>
<dbReference type="SMART" id="SM00398">
    <property type="entry name" value="HMG"/>
    <property type="match status" value="1"/>
</dbReference>
<reference evidence="6" key="1">
    <citation type="submission" date="2021-06" db="EMBL/GenBank/DDBJ databases">
        <authorList>
            <person name="Kallberg Y."/>
            <person name="Tangrot J."/>
            <person name="Rosling A."/>
        </authorList>
    </citation>
    <scope>NUCLEOTIDE SEQUENCE</scope>
    <source>
        <strain evidence="6">IN212</strain>
    </source>
</reference>